<dbReference type="RefSeq" id="WP_203926457.1">
    <property type="nucleotide sequence ID" value="NZ_BOPH01000018.1"/>
</dbReference>
<protein>
    <recommendedName>
        <fullName evidence="3">DUF4244 domain-containing protein</fullName>
    </recommendedName>
</protein>
<reference evidence="1" key="1">
    <citation type="submission" date="2021-01" db="EMBL/GenBank/DDBJ databases">
        <title>Whole genome shotgun sequence of Virgisporangium ochraceum NBRC 16418.</title>
        <authorList>
            <person name="Komaki H."/>
            <person name="Tamura T."/>
        </authorList>
    </citation>
    <scope>NUCLEOTIDE SEQUENCE</scope>
    <source>
        <strain evidence="1">NBRC 16418</strain>
    </source>
</reference>
<organism evidence="1 2">
    <name type="scientific">Virgisporangium ochraceum</name>
    <dbReference type="NCBI Taxonomy" id="65505"/>
    <lineage>
        <taxon>Bacteria</taxon>
        <taxon>Bacillati</taxon>
        <taxon>Actinomycetota</taxon>
        <taxon>Actinomycetes</taxon>
        <taxon>Micromonosporales</taxon>
        <taxon>Micromonosporaceae</taxon>
        <taxon>Virgisporangium</taxon>
    </lineage>
</organism>
<dbReference type="EMBL" id="BOPH01000018">
    <property type="protein sequence ID" value="GIJ66484.1"/>
    <property type="molecule type" value="Genomic_DNA"/>
</dbReference>
<dbReference type="Pfam" id="PF14029">
    <property type="entry name" value="DUF4244"/>
    <property type="match status" value="1"/>
</dbReference>
<dbReference type="InterPro" id="IPR025338">
    <property type="entry name" value="DUF4244"/>
</dbReference>
<accession>A0A8J3ZLE6</accession>
<evidence type="ECO:0000313" key="1">
    <source>
        <dbReference type="EMBL" id="GIJ66484.1"/>
    </source>
</evidence>
<dbReference type="Proteomes" id="UP000635606">
    <property type="component" value="Unassembled WGS sequence"/>
</dbReference>
<sequence>MLVRRLCVRFRSRLRGDGGMNSAEYAVGTLAAVTFAGVLLKVVSSAPVQAAMNGLIERALA</sequence>
<keyword evidence="2" id="KW-1185">Reference proteome</keyword>
<gene>
    <name evidence="1" type="ORF">Voc01_014010</name>
</gene>
<evidence type="ECO:0000313" key="2">
    <source>
        <dbReference type="Proteomes" id="UP000635606"/>
    </source>
</evidence>
<name>A0A8J3ZLE6_9ACTN</name>
<comment type="caution">
    <text evidence="1">The sequence shown here is derived from an EMBL/GenBank/DDBJ whole genome shotgun (WGS) entry which is preliminary data.</text>
</comment>
<evidence type="ECO:0008006" key="3">
    <source>
        <dbReference type="Google" id="ProtNLM"/>
    </source>
</evidence>
<proteinExistence type="predicted"/>
<dbReference type="AlphaFoldDB" id="A0A8J3ZLE6"/>